<sequence length="328" mass="36058">MNGFKRLMVFGTSLLTLIWLAGCSPAGSEKATALPASSKLPVVASFYPMYEFTREVGGEHVDVTNIVPPGSEPHDWEPTAKDLERIAQAKVVVYNGAGFEGWIDKVTKAANGQNQILVEASKGLPLLPASEQDNHHDDLDGKVTDKQPAHTGGVDPHVWTSLRMAKLQVENIKNGLIAADPNHKDDYEKNAQAYIGKLDELDQEFQQALAQAKTKQLITTHQTFAYLARDYGLTQVGIMGISPDAEPTPKTMAEVVRFAKENQVGYIFFETLASPKVAEVIARETGAATLVLNPLEGLTEEQMQAIDYQDYLWLQRENLANLQKALVQ</sequence>
<dbReference type="Gene3D" id="3.40.50.1980">
    <property type="entry name" value="Nitrogenase molybdenum iron protein domain"/>
    <property type="match status" value="2"/>
</dbReference>
<feature type="chain" id="PRO_5038360382" evidence="5">
    <location>
        <begin position="22"/>
        <end position="328"/>
    </location>
</feature>
<comment type="similarity">
    <text evidence="3">Belongs to the bacterial solute-binding protein 9 family.</text>
</comment>
<protein>
    <submittedName>
        <fullName evidence="6">Zinc transport system substrate-binding protein</fullName>
    </submittedName>
</protein>
<evidence type="ECO:0000256" key="3">
    <source>
        <dbReference type="RuleBase" id="RU003512"/>
    </source>
</evidence>
<dbReference type="OrthoDB" id="9810636at2"/>
<dbReference type="GO" id="GO:0046872">
    <property type="term" value="F:metal ion binding"/>
    <property type="evidence" value="ECO:0007669"/>
    <property type="project" value="InterPro"/>
</dbReference>
<evidence type="ECO:0000256" key="4">
    <source>
        <dbReference type="SAM" id="Coils"/>
    </source>
</evidence>
<dbReference type="InterPro" id="IPR050492">
    <property type="entry name" value="Bact_metal-bind_prot9"/>
</dbReference>
<dbReference type="SUPFAM" id="SSF53807">
    <property type="entry name" value="Helical backbone' metal receptor"/>
    <property type="match status" value="1"/>
</dbReference>
<dbReference type="GO" id="GO:0007155">
    <property type="term" value="P:cell adhesion"/>
    <property type="evidence" value="ECO:0007669"/>
    <property type="project" value="InterPro"/>
</dbReference>
<comment type="caution">
    <text evidence="6">The sequence shown here is derived from an EMBL/GenBank/DDBJ whole genome shotgun (WGS) entry which is preliminary data.</text>
</comment>
<dbReference type="PANTHER" id="PTHR42953">
    <property type="entry name" value="HIGH-AFFINITY ZINC UPTAKE SYSTEM PROTEIN ZNUA-RELATED"/>
    <property type="match status" value="1"/>
</dbReference>
<dbReference type="PANTHER" id="PTHR42953:SF8">
    <property type="entry name" value="ZINT DOMAIN-CONTAINING PROTEIN"/>
    <property type="match status" value="1"/>
</dbReference>
<keyword evidence="2 5" id="KW-0732">Signal</keyword>
<name>A0A4R2RXS0_9FIRM</name>
<dbReference type="InterPro" id="IPR006128">
    <property type="entry name" value="Lipoprotein_PsaA-like"/>
</dbReference>
<keyword evidence="1 3" id="KW-0813">Transport</keyword>
<evidence type="ECO:0000256" key="5">
    <source>
        <dbReference type="SAM" id="SignalP"/>
    </source>
</evidence>
<dbReference type="InterPro" id="IPR006129">
    <property type="entry name" value="AdhesinB"/>
</dbReference>
<dbReference type="EMBL" id="SLXT01000014">
    <property type="protein sequence ID" value="TCP63915.1"/>
    <property type="molecule type" value="Genomic_DNA"/>
</dbReference>
<accession>A0A4R2RXS0</accession>
<dbReference type="CDD" id="cd01017">
    <property type="entry name" value="AdcA"/>
    <property type="match status" value="1"/>
</dbReference>
<evidence type="ECO:0000256" key="1">
    <source>
        <dbReference type="ARBA" id="ARBA00022448"/>
    </source>
</evidence>
<feature type="signal peptide" evidence="5">
    <location>
        <begin position="1"/>
        <end position="21"/>
    </location>
</feature>
<dbReference type="RefSeq" id="WP_131919414.1">
    <property type="nucleotide sequence ID" value="NZ_JAOQNU010000013.1"/>
</dbReference>
<gene>
    <name evidence="6" type="ORF">EDD73_11463</name>
</gene>
<dbReference type="AlphaFoldDB" id="A0A4R2RXS0"/>
<keyword evidence="7" id="KW-1185">Reference proteome</keyword>
<dbReference type="PRINTS" id="PR00690">
    <property type="entry name" value="ADHESNFAMILY"/>
</dbReference>
<proteinExistence type="inferred from homology"/>
<dbReference type="InterPro" id="IPR006127">
    <property type="entry name" value="ZnuA-like"/>
</dbReference>
<dbReference type="Proteomes" id="UP000294813">
    <property type="component" value="Unassembled WGS sequence"/>
</dbReference>
<evidence type="ECO:0000256" key="2">
    <source>
        <dbReference type="ARBA" id="ARBA00022729"/>
    </source>
</evidence>
<dbReference type="PROSITE" id="PS51257">
    <property type="entry name" value="PROKAR_LIPOPROTEIN"/>
    <property type="match status" value="1"/>
</dbReference>
<keyword evidence="4" id="KW-0175">Coiled coil</keyword>
<dbReference type="GO" id="GO:0030001">
    <property type="term" value="P:metal ion transport"/>
    <property type="evidence" value="ECO:0007669"/>
    <property type="project" value="InterPro"/>
</dbReference>
<organism evidence="6 7">
    <name type="scientific">Heliophilum fasciatum</name>
    <dbReference type="NCBI Taxonomy" id="35700"/>
    <lineage>
        <taxon>Bacteria</taxon>
        <taxon>Bacillati</taxon>
        <taxon>Bacillota</taxon>
        <taxon>Clostridia</taxon>
        <taxon>Eubacteriales</taxon>
        <taxon>Heliobacteriaceae</taxon>
        <taxon>Heliophilum</taxon>
    </lineage>
</organism>
<evidence type="ECO:0000313" key="6">
    <source>
        <dbReference type="EMBL" id="TCP63915.1"/>
    </source>
</evidence>
<dbReference type="PRINTS" id="PR00691">
    <property type="entry name" value="ADHESINB"/>
</dbReference>
<reference evidence="6 7" key="1">
    <citation type="submission" date="2019-03" db="EMBL/GenBank/DDBJ databases">
        <title>Genomic Encyclopedia of Type Strains, Phase IV (KMG-IV): sequencing the most valuable type-strain genomes for metagenomic binning, comparative biology and taxonomic classification.</title>
        <authorList>
            <person name="Goeker M."/>
        </authorList>
    </citation>
    <scope>NUCLEOTIDE SEQUENCE [LARGE SCALE GENOMIC DNA]</scope>
    <source>
        <strain evidence="6 7">DSM 11170</strain>
    </source>
</reference>
<evidence type="ECO:0000313" key="7">
    <source>
        <dbReference type="Proteomes" id="UP000294813"/>
    </source>
</evidence>
<feature type="coiled-coil region" evidence="4">
    <location>
        <begin position="184"/>
        <end position="211"/>
    </location>
</feature>
<dbReference type="Pfam" id="PF01297">
    <property type="entry name" value="ZnuA"/>
    <property type="match status" value="1"/>
</dbReference>